<evidence type="ECO:0000313" key="5">
    <source>
        <dbReference type="Proteomes" id="UP000663722"/>
    </source>
</evidence>
<dbReference type="InterPro" id="IPR000330">
    <property type="entry name" value="SNF2_N"/>
</dbReference>
<dbReference type="SUPFAM" id="SSF52540">
    <property type="entry name" value="P-loop containing nucleoside triphosphate hydrolases"/>
    <property type="match status" value="2"/>
</dbReference>
<dbReference type="KEGG" id="dmm:dnm_089360"/>
<dbReference type="SMART" id="SM00487">
    <property type="entry name" value="DEXDc"/>
    <property type="match status" value="1"/>
</dbReference>
<evidence type="ECO:0000256" key="1">
    <source>
        <dbReference type="ARBA" id="ARBA00022801"/>
    </source>
</evidence>
<dbReference type="PROSITE" id="PS51194">
    <property type="entry name" value="HELICASE_CTER"/>
    <property type="match status" value="1"/>
</dbReference>
<sequence>MLRKGYKACPWRIAYRTGSAVSRNKPLNILHDFYIPVLERSVCYDRMGGYFGPASLAAASQGFSAFFANKGKARFVVYADKKPETGNRKIEDELNAELDHPGSWSENVRNGVQLLGSLVREGILDIRVAFRIHVQSGECLSADTVADGYIREKLGIFTDVLGNRIYISGALNESRTALAVNTESIDVHCDWKEETEYLRVQEAAQSFEILWNDRNPAFRVRILPEAVRKRLVKIADTAKHPREIDGSRPVFSEVASPSPTELLGFAFIKDGPRLPGGRFTGMETSLVAPWPHQEIVAKRLISTWPFSYLLCDEVGLGKTIEAGLVIRSLYLSGLVRRVLIAAPASLTKQWQREMSGKFLMPFACALGGMPPRHEVLLPFKSQASSASLYSPNLSIISTGLLVRPGHKKALKLAENFDLVLVDEAHYARQTNSTRGYRAAPRFNRLYKIISEQLRAKTKCLLLATATPMQLHSSEVFNLIRLTWRAGAFQESPGLANFYYDILGRLIRGMPLSEEEWSFFRKAMSDVERHDPNYYAYLRDTVTDGRIRTSVRRWLEHRRTPRDRELKGIQRLIFSGAPLSRVMLRHSRSLLEIYQGKHRLNANLAERIILPLPKITFTDQEQICYDQLEAYCRKLSHEIIHNGDKKQQISLGFYLSFLRLRFASGLFAIRRTLERRQDRVQSTLEFLSGKNFFFRSRTLACKRGDQGQQPDMEDIPEESDDGAEIVGKLLQHRNKEDLIWEYEHLSFMLDTLSDLSGRSSKMTALLGILDKRRLSGPGRIRQTVIFTRFYDTLTDIVERLRRIDPNMRISTFSGQGGQISDFQNFKDSGYPELISTDREEVRRGFLNKETDILVCTDAAAEGLNLQTADLLINFDLPWNPMKVEQRIGRIDRIGQTHEKVYVCNLCYAGSAEEIVYGRLLSRLARAGDIVGIQQMSLLPVTRDDFKNLAEGKLSEAELEKKARKEANLVQKQSARREISPEELYHIYLRLRRKSTEDRNTSPLTPDTIWKVLSGSSYLRDIGCTVFSDKSKKAISLRNIPGISDGTILTTSRRTFEYGLKGINGKLHFGSYGDPVFDAVLNYMSESHMPGCIRRLETEVSECNGRMAAYAVACSDSDGHAKTKLVTAYDDLEGLKINESAILTKADIGPLQKKLKALAQAEFRHIRISGHIESLNKKAAISQTVLHYMIIRSLMQLRQKFGTGEEFFQAEVRSIEERYKNEDFQQIADLEKEKVQKLQGVLFDIQIPYSGNKAIIKAPVFLIMTALDTVCQLANRMRRKKSDLLTIEVLSRINREMNKLLSILS</sequence>
<keyword evidence="1" id="KW-0378">Hydrolase</keyword>
<dbReference type="SMART" id="SM00490">
    <property type="entry name" value="HELICc"/>
    <property type="match status" value="1"/>
</dbReference>
<dbReference type="Pfam" id="PF00271">
    <property type="entry name" value="Helicase_C"/>
    <property type="match status" value="1"/>
</dbReference>
<evidence type="ECO:0000313" key="4">
    <source>
        <dbReference type="EMBL" id="QTA92843.1"/>
    </source>
</evidence>
<dbReference type="InterPro" id="IPR001650">
    <property type="entry name" value="Helicase_C-like"/>
</dbReference>
<reference evidence="4" key="1">
    <citation type="journal article" date="2021" name="Microb. Physiol.">
        <title>Proteogenomic Insights into the Physiology of Marine, Sulfate-Reducing, Filamentous Desulfonema limicola and Desulfonema magnum.</title>
        <authorList>
            <person name="Schnaars V."/>
            <person name="Wohlbrand L."/>
            <person name="Scheve S."/>
            <person name="Hinrichs C."/>
            <person name="Reinhardt R."/>
            <person name="Rabus R."/>
        </authorList>
    </citation>
    <scope>NUCLEOTIDE SEQUENCE</scope>
    <source>
        <strain evidence="4">4be13</strain>
    </source>
</reference>
<dbReference type="Gene3D" id="3.40.50.10810">
    <property type="entry name" value="Tandem AAA-ATPase domain"/>
    <property type="match status" value="1"/>
</dbReference>
<organism evidence="4 5">
    <name type="scientific">Desulfonema magnum</name>
    <dbReference type="NCBI Taxonomy" id="45655"/>
    <lineage>
        <taxon>Bacteria</taxon>
        <taxon>Pseudomonadati</taxon>
        <taxon>Thermodesulfobacteriota</taxon>
        <taxon>Desulfobacteria</taxon>
        <taxon>Desulfobacterales</taxon>
        <taxon>Desulfococcaceae</taxon>
        <taxon>Desulfonema</taxon>
    </lineage>
</organism>
<dbReference type="PANTHER" id="PTHR45766:SF6">
    <property type="entry name" value="SWI_SNF-RELATED MATRIX-ASSOCIATED ACTIN-DEPENDENT REGULATOR OF CHROMATIN SUBFAMILY A-LIKE PROTEIN 1"/>
    <property type="match status" value="1"/>
</dbReference>
<gene>
    <name evidence="4" type="ORF">dnm_089360</name>
</gene>
<name>A0A975BWB1_9BACT</name>
<feature type="domain" description="Helicase C-terminal" evidence="3">
    <location>
        <begin position="760"/>
        <end position="945"/>
    </location>
</feature>
<keyword evidence="4" id="KW-0347">Helicase</keyword>
<dbReference type="CDD" id="cd18793">
    <property type="entry name" value="SF2_C_SNF"/>
    <property type="match status" value="1"/>
</dbReference>
<dbReference type="EMBL" id="CP061800">
    <property type="protein sequence ID" value="QTA92843.1"/>
    <property type="molecule type" value="Genomic_DNA"/>
</dbReference>
<dbReference type="Proteomes" id="UP000663722">
    <property type="component" value="Chromosome"/>
</dbReference>
<dbReference type="InterPro" id="IPR038718">
    <property type="entry name" value="SNF2-like_sf"/>
</dbReference>
<dbReference type="Pfam" id="PF00176">
    <property type="entry name" value="SNF2-rel_dom"/>
    <property type="match status" value="1"/>
</dbReference>
<keyword evidence="5" id="KW-1185">Reference proteome</keyword>
<evidence type="ECO:0000259" key="2">
    <source>
        <dbReference type="PROSITE" id="PS51192"/>
    </source>
</evidence>
<dbReference type="InterPro" id="IPR014001">
    <property type="entry name" value="Helicase_ATP-bd"/>
</dbReference>
<dbReference type="InterPro" id="IPR027417">
    <property type="entry name" value="P-loop_NTPase"/>
</dbReference>
<dbReference type="PANTHER" id="PTHR45766">
    <property type="entry name" value="DNA ANNEALING HELICASE AND ENDONUCLEASE ZRANB3 FAMILY MEMBER"/>
    <property type="match status" value="1"/>
</dbReference>
<dbReference type="InterPro" id="IPR049730">
    <property type="entry name" value="SNF2/RAD54-like_C"/>
</dbReference>
<dbReference type="RefSeq" id="WP_207680043.1">
    <property type="nucleotide sequence ID" value="NZ_CP061800.1"/>
</dbReference>
<proteinExistence type="predicted"/>
<dbReference type="GO" id="GO:0005524">
    <property type="term" value="F:ATP binding"/>
    <property type="evidence" value="ECO:0007669"/>
    <property type="project" value="InterPro"/>
</dbReference>
<protein>
    <submittedName>
        <fullName evidence="4">Helicase domain-containing protein</fullName>
    </submittedName>
</protein>
<evidence type="ECO:0000259" key="3">
    <source>
        <dbReference type="PROSITE" id="PS51194"/>
    </source>
</evidence>
<dbReference type="Gene3D" id="3.40.50.300">
    <property type="entry name" value="P-loop containing nucleotide triphosphate hydrolases"/>
    <property type="match status" value="1"/>
</dbReference>
<dbReference type="PROSITE" id="PS51192">
    <property type="entry name" value="HELICASE_ATP_BIND_1"/>
    <property type="match status" value="1"/>
</dbReference>
<dbReference type="GO" id="GO:0004386">
    <property type="term" value="F:helicase activity"/>
    <property type="evidence" value="ECO:0007669"/>
    <property type="project" value="UniProtKB-KW"/>
</dbReference>
<accession>A0A975BWB1</accession>
<feature type="domain" description="Helicase ATP-binding" evidence="2">
    <location>
        <begin position="299"/>
        <end position="485"/>
    </location>
</feature>
<keyword evidence="4" id="KW-0547">Nucleotide-binding</keyword>
<dbReference type="GO" id="GO:0016787">
    <property type="term" value="F:hydrolase activity"/>
    <property type="evidence" value="ECO:0007669"/>
    <property type="project" value="UniProtKB-KW"/>
</dbReference>
<keyword evidence="4" id="KW-0067">ATP-binding</keyword>